<evidence type="ECO:0000256" key="4">
    <source>
        <dbReference type="ARBA" id="ARBA00019474"/>
    </source>
</evidence>
<name>A0A8X7Y9V7_POPTO</name>
<dbReference type="PROSITE" id="PS50404">
    <property type="entry name" value="GST_NTER"/>
    <property type="match status" value="1"/>
</dbReference>
<evidence type="ECO:0000256" key="12">
    <source>
        <dbReference type="ARBA" id="ARBA00023160"/>
    </source>
</evidence>
<evidence type="ECO:0000256" key="14">
    <source>
        <dbReference type="ARBA" id="ARBA00023930"/>
    </source>
</evidence>
<dbReference type="SFLD" id="SFLDG01182">
    <property type="entry name" value="Prostaglandin_E_synthase_like"/>
    <property type="match status" value="1"/>
</dbReference>
<evidence type="ECO:0000256" key="15">
    <source>
        <dbReference type="ARBA" id="ARBA00023931"/>
    </source>
</evidence>
<dbReference type="SFLD" id="SFLDS00019">
    <property type="entry name" value="Glutathione_Transferase_(cytos"/>
    <property type="match status" value="1"/>
</dbReference>
<keyword evidence="10" id="KW-1133">Transmembrane helix</keyword>
<accession>A0A8X7Y9V7</accession>
<dbReference type="InterPro" id="IPR011767">
    <property type="entry name" value="GLR_AS"/>
</dbReference>
<evidence type="ECO:0000256" key="16">
    <source>
        <dbReference type="ARBA" id="ARBA00031041"/>
    </source>
</evidence>
<comment type="similarity">
    <text evidence="2">Belongs to the GST superfamily.</text>
</comment>
<keyword evidence="11" id="KW-0472">Membrane</keyword>
<comment type="caution">
    <text evidence="19">The sequence shown here is derived from an EMBL/GenBank/DDBJ whole genome shotgun (WGS) entry which is preliminary data.</text>
</comment>
<dbReference type="PANTHER" id="PTHR12782:SF5">
    <property type="entry name" value="PROSTAGLANDIN E SYNTHASE 2"/>
    <property type="match status" value="1"/>
</dbReference>
<dbReference type="PANTHER" id="PTHR12782">
    <property type="entry name" value="MICROSOMAL PROSTAGLANDIN E SYNTHASE-2"/>
    <property type="match status" value="1"/>
</dbReference>
<comment type="catalytic activity">
    <reaction evidence="15">
        <text>prostaglandin H2 = prostaglandin E2</text>
        <dbReference type="Rhea" id="RHEA:12893"/>
        <dbReference type="ChEBI" id="CHEBI:57405"/>
        <dbReference type="ChEBI" id="CHEBI:606564"/>
        <dbReference type="EC" id="5.3.99.3"/>
    </reaction>
    <physiologicalReaction direction="left-to-right" evidence="15">
        <dbReference type="Rhea" id="RHEA:12894"/>
    </physiologicalReaction>
</comment>
<evidence type="ECO:0000256" key="10">
    <source>
        <dbReference type="ARBA" id="ARBA00022989"/>
    </source>
</evidence>
<comment type="catalytic activity">
    <reaction evidence="14">
        <text>prostaglandin H2 = (12S)-hydroxy-(5Z,8E,10E)-heptadecatrienoate + malonaldehyde</text>
        <dbReference type="Rhea" id="RHEA:48644"/>
        <dbReference type="ChEBI" id="CHEBI:57405"/>
        <dbReference type="ChEBI" id="CHEBI:90694"/>
        <dbReference type="ChEBI" id="CHEBI:566274"/>
    </reaction>
    <physiologicalReaction direction="left-to-right" evidence="14">
        <dbReference type="Rhea" id="RHEA:48645"/>
    </physiologicalReaction>
</comment>
<evidence type="ECO:0000256" key="17">
    <source>
        <dbReference type="ARBA" id="ARBA00037847"/>
    </source>
</evidence>
<evidence type="ECO:0000256" key="13">
    <source>
        <dbReference type="ARBA" id="ARBA00023235"/>
    </source>
</evidence>
<dbReference type="SFLD" id="SFLDG01203">
    <property type="entry name" value="Prostaglandin_E_synthase_like1"/>
    <property type="match status" value="1"/>
</dbReference>
<keyword evidence="12" id="KW-0275">Fatty acid biosynthesis</keyword>
<evidence type="ECO:0000256" key="6">
    <source>
        <dbReference type="ARBA" id="ARBA00022516"/>
    </source>
</evidence>
<evidence type="ECO:0000313" key="19">
    <source>
        <dbReference type="EMBL" id="KAG6746791.1"/>
    </source>
</evidence>
<gene>
    <name evidence="19" type="ORF">POTOM_049158</name>
</gene>
<evidence type="ECO:0000256" key="5">
    <source>
        <dbReference type="ARBA" id="ARBA00022501"/>
    </source>
</evidence>
<keyword evidence="13" id="KW-0413">Isomerase</keyword>
<feature type="domain" description="GST N-terminal" evidence="18">
    <location>
        <begin position="98"/>
        <end position="174"/>
    </location>
</feature>
<keyword evidence="20" id="KW-1185">Reference proteome</keyword>
<comment type="pathway">
    <text evidence="1">Lipid metabolism; prostaglandin biosynthesis.</text>
</comment>
<evidence type="ECO:0000259" key="18">
    <source>
        <dbReference type="PROSITE" id="PS50404"/>
    </source>
</evidence>
<reference evidence="19" key="1">
    <citation type="journal article" date="2020" name="bioRxiv">
        <title>Hybrid origin of Populus tomentosa Carr. identified through genome sequencing and phylogenomic analysis.</title>
        <authorList>
            <person name="An X."/>
            <person name="Gao K."/>
            <person name="Chen Z."/>
            <person name="Li J."/>
            <person name="Yang X."/>
            <person name="Yang X."/>
            <person name="Zhou J."/>
            <person name="Guo T."/>
            <person name="Zhao T."/>
            <person name="Huang S."/>
            <person name="Miao D."/>
            <person name="Khan W.U."/>
            <person name="Rao P."/>
            <person name="Ye M."/>
            <person name="Lei B."/>
            <person name="Liao W."/>
            <person name="Wang J."/>
            <person name="Ji L."/>
            <person name="Li Y."/>
            <person name="Guo B."/>
            <person name="Mustafa N.S."/>
            <person name="Li S."/>
            <person name="Yun Q."/>
            <person name="Keller S.R."/>
            <person name="Mao J."/>
            <person name="Zhang R."/>
            <person name="Strauss S.H."/>
        </authorList>
    </citation>
    <scope>NUCLEOTIDE SEQUENCE</scope>
    <source>
        <strain evidence="19">GM15</strain>
        <tissue evidence="19">Leaf</tissue>
    </source>
</reference>
<keyword evidence="5" id="KW-0644">Prostaglandin metabolism</keyword>
<dbReference type="InterPro" id="IPR034334">
    <property type="entry name" value="PGES2"/>
</dbReference>
<evidence type="ECO:0000256" key="8">
    <source>
        <dbReference type="ARBA" id="ARBA00022692"/>
    </source>
</evidence>
<evidence type="ECO:0000256" key="9">
    <source>
        <dbReference type="ARBA" id="ARBA00022832"/>
    </source>
</evidence>
<evidence type="ECO:0000256" key="2">
    <source>
        <dbReference type="ARBA" id="ARBA00007409"/>
    </source>
</evidence>
<evidence type="ECO:0000256" key="7">
    <source>
        <dbReference type="ARBA" id="ARBA00022585"/>
    </source>
</evidence>
<protein>
    <recommendedName>
        <fullName evidence="4">Prostaglandin E synthase 2</fullName>
        <ecNumber evidence="3">5.3.99.3</ecNumber>
    </recommendedName>
    <alternativeName>
        <fullName evidence="16">Microsomal prostaglandin E synthase 2</fullName>
    </alternativeName>
</protein>
<dbReference type="CDD" id="cd03197">
    <property type="entry name" value="GST_C_mPGES2"/>
    <property type="match status" value="1"/>
</dbReference>
<dbReference type="PROSITE" id="PS51354">
    <property type="entry name" value="GLUTAREDOXIN_2"/>
    <property type="match status" value="1"/>
</dbReference>
<dbReference type="InterPro" id="IPR004045">
    <property type="entry name" value="Glutathione_S-Trfase_N"/>
</dbReference>
<dbReference type="EC" id="5.3.99.3" evidence="3"/>
<keyword evidence="6" id="KW-0444">Lipid biosynthesis</keyword>
<proteinExistence type="inferred from homology"/>
<dbReference type="OrthoDB" id="423541at2759"/>
<keyword evidence="9" id="KW-0276">Fatty acid metabolism</keyword>
<keyword evidence="8" id="KW-0812">Transmembrane</keyword>
<dbReference type="GO" id="GO:0050220">
    <property type="term" value="F:prostaglandin-E synthase activity"/>
    <property type="evidence" value="ECO:0007669"/>
    <property type="project" value="TreeGrafter"/>
</dbReference>
<evidence type="ECO:0000256" key="11">
    <source>
        <dbReference type="ARBA" id="ARBA00023136"/>
    </source>
</evidence>
<keyword evidence="7" id="KW-0643">Prostaglandin biosynthesis</keyword>
<comment type="subcellular location">
    <subcellularLocation>
        <location evidence="17">Endomembrane system</location>
        <topology evidence="17">Single-pass membrane protein</topology>
    </subcellularLocation>
</comment>
<dbReference type="AlphaFoldDB" id="A0A8X7Y9V7"/>
<dbReference type="GO" id="GO:0005739">
    <property type="term" value="C:mitochondrion"/>
    <property type="evidence" value="ECO:0007669"/>
    <property type="project" value="TreeGrafter"/>
</dbReference>
<evidence type="ECO:0000256" key="1">
    <source>
        <dbReference type="ARBA" id="ARBA00004702"/>
    </source>
</evidence>
<evidence type="ECO:0000313" key="20">
    <source>
        <dbReference type="Proteomes" id="UP000886885"/>
    </source>
</evidence>
<dbReference type="PROSITE" id="PS00195">
    <property type="entry name" value="GLUTAREDOXIN_1"/>
    <property type="match status" value="1"/>
</dbReference>
<dbReference type="InterPro" id="IPR040079">
    <property type="entry name" value="Glutathione_S-Trfase"/>
</dbReference>
<dbReference type="Proteomes" id="UP000886885">
    <property type="component" value="Chromosome 15A"/>
</dbReference>
<keyword evidence="7" id="KW-0443">Lipid metabolism</keyword>
<dbReference type="InterPro" id="IPR034335">
    <property type="entry name" value="PGES2_C"/>
</dbReference>
<sequence>MRRASTLASSVFSRTLTSTLHDCSGLSTTSAATINHRFLHAALFSTTTSTGSSNTRRIFNPFSTSLGVAGALVSAAAAASLSQEVFAKEPPPAELVPKEVVLYQYEACPFCNKVKAYLDYYDIPYKVVEVNPISKKEIKWSDYKKVPILLVDGEQLVDSSAIIDKLGNKIHGKEIVDSASDKDDDEEKKWRRWVDNHLVHVLSPNIYRNTSEALESFDYITSNGKMIHGYAYLNETVVSLQLTLVGKISLVQWHIFCPFILISLKTSPVNAGNFSFTERITVKYAGAAAMYFVSKNLKKKYNITDERAALYEAVETWVDALNGREFLGGSKPNLADLAVFGVLRPIRNLRSGRDMVEQTRIGDWYTRMENAVGESSRTKA</sequence>
<evidence type="ECO:0000256" key="3">
    <source>
        <dbReference type="ARBA" id="ARBA00012203"/>
    </source>
</evidence>
<dbReference type="Pfam" id="PF13417">
    <property type="entry name" value="GST_N_3"/>
    <property type="match status" value="1"/>
</dbReference>
<organism evidence="19 20">
    <name type="scientific">Populus tomentosa</name>
    <name type="common">Chinese white poplar</name>
    <dbReference type="NCBI Taxonomy" id="118781"/>
    <lineage>
        <taxon>Eukaryota</taxon>
        <taxon>Viridiplantae</taxon>
        <taxon>Streptophyta</taxon>
        <taxon>Embryophyta</taxon>
        <taxon>Tracheophyta</taxon>
        <taxon>Spermatophyta</taxon>
        <taxon>Magnoliopsida</taxon>
        <taxon>eudicotyledons</taxon>
        <taxon>Gunneridae</taxon>
        <taxon>Pentapetalae</taxon>
        <taxon>rosids</taxon>
        <taxon>fabids</taxon>
        <taxon>Malpighiales</taxon>
        <taxon>Salicaceae</taxon>
        <taxon>Saliceae</taxon>
        <taxon>Populus</taxon>
    </lineage>
</organism>
<dbReference type="EMBL" id="JAAWWB010000029">
    <property type="protein sequence ID" value="KAG6746791.1"/>
    <property type="molecule type" value="Genomic_DNA"/>
</dbReference>